<dbReference type="PROSITE" id="PS50937">
    <property type="entry name" value="HTH_MERR_2"/>
    <property type="match status" value="1"/>
</dbReference>
<protein>
    <submittedName>
        <fullName evidence="3">MerR family transcriptional regulator</fullName>
    </submittedName>
</protein>
<dbReference type="GO" id="GO:0003700">
    <property type="term" value="F:DNA-binding transcription factor activity"/>
    <property type="evidence" value="ECO:0007669"/>
    <property type="project" value="InterPro"/>
</dbReference>
<accession>A0A9X2Z1H2</accession>
<evidence type="ECO:0000313" key="3">
    <source>
        <dbReference type="EMBL" id="MCV7422125.1"/>
    </source>
</evidence>
<dbReference type="GO" id="GO:0003677">
    <property type="term" value="F:DNA binding"/>
    <property type="evidence" value="ECO:0007669"/>
    <property type="project" value="UniProtKB-KW"/>
</dbReference>
<dbReference type="Proteomes" id="UP001141629">
    <property type="component" value="Unassembled WGS sequence"/>
</dbReference>
<sequence>MSIGELSSRSGASPRMLRYYEQQGLLDPVRADNGYRRYRSDAVTTVAQIRGLLDAGLPTDTIRTILPCAHGSEPTIDPCPEILASLTHERRRLDERIRHLSASRDTLDRYLTATHQALRQE</sequence>
<reference evidence="3" key="2">
    <citation type="journal article" date="2022" name="BMC Genomics">
        <title>Comparative genome analysis of mycobacteria focusing on tRNA and non-coding RNA.</title>
        <authorList>
            <person name="Behra P.R.K."/>
            <person name="Pettersson B.M.F."/>
            <person name="Ramesh M."/>
            <person name="Das S."/>
            <person name="Dasgupta S."/>
            <person name="Kirsebom L.A."/>
        </authorList>
    </citation>
    <scope>NUCLEOTIDE SEQUENCE</scope>
    <source>
        <strain evidence="3">DSM 44838</strain>
    </source>
</reference>
<dbReference type="PRINTS" id="PR00040">
    <property type="entry name" value="HTHMERR"/>
</dbReference>
<dbReference type="Pfam" id="PF13411">
    <property type="entry name" value="MerR_1"/>
    <property type="match status" value="1"/>
</dbReference>
<dbReference type="InterPro" id="IPR000551">
    <property type="entry name" value="MerR-type_HTH_dom"/>
</dbReference>
<dbReference type="EMBL" id="JACKVK010000008">
    <property type="protein sequence ID" value="MCV7422125.1"/>
    <property type="molecule type" value="Genomic_DNA"/>
</dbReference>
<feature type="domain" description="HTH merR-type" evidence="2">
    <location>
        <begin position="1"/>
        <end position="68"/>
    </location>
</feature>
<dbReference type="PANTHER" id="PTHR30204:SF93">
    <property type="entry name" value="HTH MERR-TYPE DOMAIN-CONTAINING PROTEIN"/>
    <property type="match status" value="1"/>
</dbReference>
<dbReference type="InterPro" id="IPR047057">
    <property type="entry name" value="MerR_fam"/>
</dbReference>
<dbReference type="SMART" id="SM00422">
    <property type="entry name" value="HTH_MERR"/>
    <property type="match status" value="1"/>
</dbReference>
<dbReference type="SUPFAM" id="SSF46955">
    <property type="entry name" value="Putative DNA-binding domain"/>
    <property type="match status" value="1"/>
</dbReference>
<keyword evidence="4" id="KW-1185">Reference proteome</keyword>
<reference evidence="3" key="1">
    <citation type="submission" date="2020-07" db="EMBL/GenBank/DDBJ databases">
        <authorList>
            <person name="Pettersson B.M.F."/>
            <person name="Behra P.R.K."/>
            <person name="Ramesh M."/>
            <person name="Das S."/>
            <person name="Dasgupta S."/>
            <person name="Kirsebom L.A."/>
        </authorList>
    </citation>
    <scope>NUCLEOTIDE SEQUENCE</scope>
    <source>
        <strain evidence="3">DSM 44838</strain>
    </source>
</reference>
<dbReference type="InterPro" id="IPR009061">
    <property type="entry name" value="DNA-bd_dom_put_sf"/>
</dbReference>
<evidence type="ECO:0000313" key="4">
    <source>
        <dbReference type="Proteomes" id="UP001141629"/>
    </source>
</evidence>
<dbReference type="Gene3D" id="1.10.1660.10">
    <property type="match status" value="1"/>
</dbReference>
<name>A0A9X2Z1H2_9MYCO</name>
<dbReference type="CDD" id="cd01282">
    <property type="entry name" value="HTH_MerR-like_sg3"/>
    <property type="match status" value="1"/>
</dbReference>
<dbReference type="AlphaFoldDB" id="A0A9X2Z1H2"/>
<dbReference type="PANTHER" id="PTHR30204">
    <property type="entry name" value="REDOX-CYCLING DRUG-SENSING TRANSCRIPTIONAL ACTIVATOR SOXR"/>
    <property type="match status" value="1"/>
</dbReference>
<comment type="caution">
    <text evidence="3">The sequence shown here is derived from an EMBL/GenBank/DDBJ whole genome shotgun (WGS) entry which is preliminary data.</text>
</comment>
<evidence type="ECO:0000259" key="2">
    <source>
        <dbReference type="PROSITE" id="PS50937"/>
    </source>
</evidence>
<gene>
    <name evidence="3" type="ORF">H7K45_16360</name>
</gene>
<organism evidence="3 4">
    <name type="scientific">Mycobacterium yunnanensis</name>
    <dbReference type="NCBI Taxonomy" id="368477"/>
    <lineage>
        <taxon>Bacteria</taxon>
        <taxon>Bacillati</taxon>
        <taxon>Actinomycetota</taxon>
        <taxon>Actinomycetes</taxon>
        <taxon>Mycobacteriales</taxon>
        <taxon>Mycobacteriaceae</taxon>
        <taxon>Mycobacterium</taxon>
    </lineage>
</organism>
<evidence type="ECO:0000256" key="1">
    <source>
        <dbReference type="ARBA" id="ARBA00023125"/>
    </source>
</evidence>
<proteinExistence type="predicted"/>
<keyword evidence="1" id="KW-0238">DNA-binding</keyword>